<sequence>MSPSSHNVRHMTNEGSAHLSPKLWRMSRGIRQPERDSNDKRLQYNANQPASSDILAGIEILILIARSDLTLPVSAGVSRSSQEEILHYLPGREGRSCALIHSAVSSAIRQALTLEQSTQAAFIAYHVRLPHLGCLTIQKRIQQRHIERVRLGWDIQLPGVPSSHFLKNIRSRLIPLDFDNED</sequence>
<proteinExistence type="predicted"/>
<gene>
    <name evidence="2" type="ORF">PXEA_LOCUS6132</name>
</gene>
<dbReference type="Proteomes" id="UP000784294">
    <property type="component" value="Unassembled WGS sequence"/>
</dbReference>
<protein>
    <submittedName>
        <fullName evidence="2">Uncharacterized protein</fullName>
    </submittedName>
</protein>
<name>A0A448WIM8_9PLAT</name>
<feature type="region of interest" description="Disordered" evidence="1">
    <location>
        <begin position="1"/>
        <end position="25"/>
    </location>
</feature>
<keyword evidence="3" id="KW-1185">Reference proteome</keyword>
<evidence type="ECO:0000313" key="2">
    <source>
        <dbReference type="EMBL" id="VEL12692.1"/>
    </source>
</evidence>
<reference evidence="2" key="1">
    <citation type="submission" date="2018-11" db="EMBL/GenBank/DDBJ databases">
        <authorList>
            <consortium name="Pathogen Informatics"/>
        </authorList>
    </citation>
    <scope>NUCLEOTIDE SEQUENCE</scope>
</reference>
<dbReference type="EMBL" id="CAAALY010015534">
    <property type="protein sequence ID" value="VEL12692.1"/>
    <property type="molecule type" value="Genomic_DNA"/>
</dbReference>
<comment type="caution">
    <text evidence="2">The sequence shown here is derived from an EMBL/GenBank/DDBJ whole genome shotgun (WGS) entry which is preliminary data.</text>
</comment>
<accession>A0A448WIM8</accession>
<dbReference type="AlphaFoldDB" id="A0A448WIM8"/>
<organism evidence="2 3">
    <name type="scientific">Protopolystoma xenopodis</name>
    <dbReference type="NCBI Taxonomy" id="117903"/>
    <lineage>
        <taxon>Eukaryota</taxon>
        <taxon>Metazoa</taxon>
        <taxon>Spiralia</taxon>
        <taxon>Lophotrochozoa</taxon>
        <taxon>Platyhelminthes</taxon>
        <taxon>Monogenea</taxon>
        <taxon>Polyopisthocotylea</taxon>
        <taxon>Polystomatidea</taxon>
        <taxon>Polystomatidae</taxon>
        <taxon>Protopolystoma</taxon>
    </lineage>
</organism>
<evidence type="ECO:0000256" key="1">
    <source>
        <dbReference type="SAM" id="MobiDB-lite"/>
    </source>
</evidence>
<evidence type="ECO:0000313" key="3">
    <source>
        <dbReference type="Proteomes" id="UP000784294"/>
    </source>
</evidence>